<dbReference type="InterPro" id="IPR051132">
    <property type="entry name" value="3-5_Exonuclease_domain"/>
</dbReference>
<evidence type="ECO:0000256" key="2">
    <source>
        <dbReference type="ARBA" id="ARBA00022723"/>
    </source>
</evidence>
<dbReference type="InterPro" id="IPR002562">
    <property type="entry name" value="3'-5'_exonuclease_dom"/>
</dbReference>
<dbReference type="GO" id="GO:0046872">
    <property type="term" value="F:metal ion binding"/>
    <property type="evidence" value="ECO:0007669"/>
    <property type="project" value="UniProtKB-KW"/>
</dbReference>
<evidence type="ECO:0000256" key="6">
    <source>
        <dbReference type="ARBA" id="ARBA00040531"/>
    </source>
</evidence>
<dbReference type="PANTHER" id="PTHR13620">
    <property type="entry name" value="3-5 EXONUCLEASE"/>
    <property type="match status" value="1"/>
</dbReference>
<organism evidence="10">
    <name type="scientific">Pithovirus LCPAC001</name>
    <dbReference type="NCBI Taxonomy" id="2506585"/>
    <lineage>
        <taxon>Viruses</taxon>
        <taxon>Pithoviruses</taxon>
    </lineage>
</organism>
<evidence type="ECO:0000256" key="7">
    <source>
        <dbReference type="ARBA" id="ARBA00042761"/>
    </source>
</evidence>
<evidence type="ECO:0000256" key="4">
    <source>
        <dbReference type="ARBA" id="ARBA00022839"/>
    </source>
</evidence>
<evidence type="ECO:0000313" key="10">
    <source>
        <dbReference type="EMBL" id="QBK89523.1"/>
    </source>
</evidence>
<evidence type="ECO:0000259" key="9">
    <source>
        <dbReference type="PROSITE" id="PS50137"/>
    </source>
</evidence>
<reference evidence="10" key="1">
    <citation type="journal article" date="2019" name="MBio">
        <title>Virus Genomes from Deep Sea Sediments Expand the Ocean Megavirome and Support Independent Origins of Viral Gigantism.</title>
        <authorList>
            <person name="Backstrom D."/>
            <person name="Yutin N."/>
            <person name="Jorgensen S.L."/>
            <person name="Dharamshi J."/>
            <person name="Homa F."/>
            <person name="Zaremba-Niedwiedzka K."/>
            <person name="Spang A."/>
            <person name="Wolf Y.I."/>
            <person name="Koonin E.V."/>
            <person name="Ettema T.J."/>
        </authorList>
    </citation>
    <scope>NUCLEOTIDE SEQUENCE</scope>
</reference>
<proteinExistence type="predicted"/>
<sequence length="424" mass="48098">MDSYKTFIIESSEEFCKNFYKIKNNAITSSNPRTWTIGFDIEFISKSNSSESFKRSSEWVDNIQTGLAVCLIQIATKGVCFVINLAKMKIPLPSKLINIIKSDSWIKFGIGIENDLSILSSNYNLGHCGGGIELKNLALMSGLSNPSMKHLCKIYMSDPYHGSDRSPLCDWSQDLKTRDLLYASKDAIVSYEIGMKMMKPTLDSIVEQEQKITSKISILSTIYRGSDLKNKVSYDSGIDCIKTSLKKLNKKRVYTFKELRNILNTECTRKMEKKMLNKLLYNDFSNIIERVGDITPPIWKLKVNSNKELSNVGKIINSINPNIIERVGDITPPIRKLNVNSNKKFSSVGKIVNSIDPNINYIGKIQEYAQKKYIKLPEYTVIQDFAPFKVRCKLLNKSTIGSSGSKKKAKIFASMKMYNIVFSY</sequence>
<keyword evidence="8" id="KW-0694">RNA-binding</keyword>
<dbReference type="InterPro" id="IPR014720">
    <property type="entry name" value="dsRBD_dom"/>
</dbReference>
<evidence type="ECO:0000256" key="3">
    <source>
        <dbReference type="ARBA" id="ARBA00022801"/>
    </source>
</evidence>
<dbReference type="InterPro" id="IPR036397">
    <property type="entry name" value="RNaseH_sf"/>
</dbReference>
<evidence type="ECO:0000256" key="1">
    <source>
        <dbReference type="ARBA" id="ARBA00022722"/>
    </source>
</evidence>
<dbReference type="SUPFAM" id="SSF54768">
    <property type="entry name" value="dsRNA-binding domain-like"/>
    <property type="match status" value="1"/>
</dbReference>
<feature type="domain" description="DRBM" evidence="9">
    <location>
        <begin position="360"/>
        <end position="423"/>
    </location>
</feature>
<dbReference type="SMART" id="SM00358">
    <property type="entry name" value="DSRM"/>
    <property type="match status" value="1"/>
</dbReference>
<gene>
    <name evidence="10" type="ORF">LCPAC001_00330</name>
</gene>
<accession>A0A481Z1J2</accession>
<dbReference type="PROSITE" id="PS50137">
    <property type="entry name" value="DS_RBD"/>
    <property type="match status" value="1"/>
</dbReference>
<keyword evidence="5" id="KW-0460">Magnesium</keyword>
<keyword evidence="1" id="KW-0540">Nuclease</keyword>
<evidence type="ECO:0000256" key="8">
    <source>
        <dbReference type="PROSITE-ProRule" id="PRU00266"/>
    </source>
</evidence>
<dbReference type="Gene3D" id="3.30.160.20">
    <property type="match status" value="1"/>
</dbReference>
<dbReference type="Pfam" id="PF00035">
    <property type="entry name" value="dsrm"/>
    <property type="match status" value="1"/>
</dbReference>
<dbReference type="Pfam" id="PF01612">
    <property type="entry name" value="DNA_pol_A_exo1"/>
    <property type="match status" value="1"/>
</dbReference>
<keyword evidence="2" id="KW-0479">Metal-binding</keyword>
<dbReference type="GO" id="GO:0006139">
    <property type="term" value="P:nucleobase-containing compound metabolic process"/>
    <property type="evidence" value="ECO:0007669"/>
    <property type="project" value="InterPro"/>
</dbReference>
<dbReference type="GO" id="GO:0008408">
    <property type="term" value="F:3'-5' exonuclease activity"/>
    <property type="evidence" value="ECO:0007669"/>
    <property type="project" value="InterPro"/>
</dbReference>
<evidence type="ECO:0000256" key="5">
    <source>
        <dbReference type="ARBA" id="ARBA00022842"/>
    </source>
</evidence>
<dbReference type="PANTHER" id="PTHR13620:SF109">
    <property type="entry name" value="3'-5' EXONUCLEASE"/>
    <property type="match status" value="1"/>
</dbReference>
<keyword evidence="4 10" id="KW-0269">Exonuclease</keyword>
<dbReference type="InterPro" id="IPR012337">
    <property type="entry name" value="RNaseH-like_sf"/>
</dbReference>
<name>A0A481Z1J2_9VIRU</name>
<keyword evidence="3" id="KW-0378">Hydrolase</keyword>
<dbReference type="GO" id="GO:0003723">
    <property type="term" value="F:RNA binding"/>
    <property type="evidence" value="ECO:0007669"/>
    <property type="project" value="UniProtKB-UniRule"/>
</dbReference>
<dbReference type="Gene3D" id="3.30.420.10">
    <property type="entry name" value="Ribonuclease H-like superfamily/Ribonuclease H"/>
    <property type="match status" value="1"/>
</dbReference>
<dbReference type="EMBL" id="MK500427">
    <property type="protein sequence ID" value="QBK89523.1"/>
    <property type="molecule type" value="Genomic_DNA"/>
</dbReference>
<dbReference type="SUPFAM" id="SSF53098">
    <property type="entry name" value="Ribonuclease H-like"/>
    <property type="match status" value="1"/>
</dbReference>
<protein>
    <recommendedName>
        <fullName evidence="6">3'-5' exonuclease</fullName>
    </recommendedName>
    <alternativeName>
        <fullName evidence="7">Werner Syndrome-like exonuclease</fullName>
    </alternativeName>
</protein>